<proteinExistence type="predicted"/>
<evidence type="ECO:0000256" key="1">
    <source>
        <dbReference type="SAM" id="SignalP"/>
    </source>
</evidence>
<dbReference type="RefSeq" id="WP_344806413.1">
    <property type="nucleotide sequence ID" value="NZ_BAABBO010000010.1"/>
</dbReference>
<keyword evidence="3" id="KW-1185">Reference proteome</keyword>
<reference evidence="3" key="1">
    <citation type="journal article" date="2019" name="Int. J. Syst. Evol. Microbiol.">
        <title>The Global Catalogue of Microorganisms (GCM) 10K type strain sequencing project: providing services to taxonomists for standard genome sequencing and annotation.</title>
        <authorList>
            <consortium name="The Broad Institute Genomics Platform"/>
            <consortium name="The Broad Institute Genome Sequencing Center for Infectious Disease"/>
            <person name="Wu L."/>
            <person name="Ma J."/>
        </authorList>
    </citation>
    <scope>NUCLEOTIDE SEQUENCE [LARGE SCALE GENOMIC DNA]</scope>
    <source>
        <strain evidence="3">JCM 17555</strain>
    </source>
</reference>
<keyword evidence="1" id="KW-0732">Signal</keyword>
<protein>
    <submittedName>
        <fullName evidence="2">Uncharacterized protein</fullName>
    </submittedName>
</protein>
<evidence type="ECO:0000313" key="2">
    <source>
        <dbReference type="EMBL" id="GAA3964427.1"/>
    </source>
</evidence>
<dbReference type="EMBL" id="BAABBO010000010">
    <property type="protein sequence ID" value="GAA3964427.1"/>
    <property type="molecule type" value="Genomic_DNA"/>
</dbReference>
<comment type="caution">
    <text evidence="2">The sequence shown here is derived from an EMBL/GenBank/DDBJ whole genome shotgun (WGS) entry which is preliminary data.</text>
</comment>
<gene>
    <name evidence="2" type="ORF">GCM10022278_22740</name>
</gene>
<organism evidence="2 3">
    <name type="scientific">Allohahella marinimesophila</name>
    <dbReference type="NCBI Taxonomy" id="1054972"/>
    <lineage>
        <taxon>Bacteria</taxon>
        <taxon>Pseudomonadati</taxon>
        <taxon>Pseudomonadota</taxon>
        <taxon>Gammaproteobacteria</taxon>
        <taxon>Oceanospirillales</taxon>
        <taxon>Hahellaceae</taxon>
        <taxon>Allohahella</taxon>
    </lineage>
</organism>
<evidence type="ECO:0000313" key="3">
    <source>
        <dbReference type="Proteomes" id="UP001501337"/>
    </source>
</evidence>
<accession>A0ABP7PEP9</accession>
<sequence length="100" mass="11335">MNSHVLFRTAAHGLMALLCALSLVAQAAERTEMEGATIRGDQEQPQVLFLLPWQPPPSPDISVPPPRTDLGDVLKPLERQRFREELYFRKNLELGELKED</sequence>
<name>A0ABP7PEP9_9GAMM</name>
<feature type="signal peptide" evidence="1">
    <location>
        <begin position="1"/>
        <end position="27"/>
    </location>
</feature>
<feature type="chain" id="PRO_5046731292" evidence="1">
    <location>
        <begin position="28"/>
        <end position="100"/>
    </location>
</feature>
<dbReference type="Proteomes" id="UP001501337">
    <property type="component" value="Unassembled WGS sequence"/>
</dbReference>